<reference evidence="1" key="1">
    <citation type="submission" date="2024-09" db="EMBL/GenBank/DDBJ databases">
        <title>Draft Genome Sequences of Neofusicoccum parvum.</title>
        <authorList>
            <person name="Ashida A."/>
            <person name="Camagna M."/>
            <person name="Tanaka A."/>
            <person name="Takemoto D."/>
        </authorList>
    </citation>
    <scope>NUCLEOTIDE SEQUENCE</scope>
    <source>
        <strain evidence="1">PPO83</strain>
    </source>
</reference>
<dbReference type="Proteomes" id="UP001165186">
    <property type="component" value="Unassembled WGS sequence"/>
</dbReference>
<proteinExistence type="predicted"/>
<gene>
    <name evidence="1" type="primary">g2846</name>
    <name evidence="1" type="ORF">NpPPO83_00002846</name>
</gene>
<dbReference type="EMBL" id="BSXG01000038">
    <property type="protein sequence ID" value="GME27490.1"/>
    <property type="molecule type" value="Genomic_DNA"/>
</dbReference>
<evidence type="ECO:0000313" key="1">
    <source>
        <dbReference type="EMBL" id="GME27490.1"/>
    </source>
</evidence>
<evidence type="ECO:0000313" key="2">
    <source>
        <dbReference type="Proteomes" id="UP001165186"/>
    </source>
</evidence>
<name>A0ACB5S435_9PEZI</name>
<protein>
    <submittedName>
        <fullName evidence="1">Ribonuclease p mrp subunit pop7</fullName>
    </submittedName>
</protein>
<keyword evidence="2" id="KW-1185">Reference proteome</keyword>
<accession>A0ACB5S435</accession>
<sequence length="183" mass="20369">MAASKPQPSTPSAPTKLPQLPSHARVQKRPLLHPPIVPPYKNRDSPKVVYVSSRQPFMATVKRVRKLLHEIDKRATQSALSQKQKQRGDPIVAAAHASIDKSDAPEEVVVKATGKAIEKAMSLALFFQQQEDCRVTLRTGTVDAIDDIVEQPLAKRQMADDEEELPETRARRVSLLEIVVTLR</sequence>
<organism evidence="1 2">
    <name type="scientific">Neofusicoccum parvum</name>
    <dbReference type="NCBI Taxonomy" id="310453"/>
    <lineage>
        <taxon>Eukaryota</taxon>
        <taxon>Fungi</taxon>
        <taxon>Dikarya</taxon>
        <taxon>Ascomycota</taxon>
        <taxon>Pezizomycotina</taxon>
        <taxon>Dothideomycetes</taxon>
        <taxon>Dothideomycetes incertae sedis</taxon>
        <taxon>Botryosphaeriales</taxon>
        <taxon>Botryosphaeriaceae</taxon>
        <taxon>Neofusicoccum</taxon>
    </lineage>
</organism>
<comment type="caution">
    <text evidence="1">The sequence shown here is derived from an EMBL/GenBank/DDBJ whole genome shotgun (WGS) entry which is preliminary data.</text>
</comment>